<reference evidence="14" key="1">
    <citation type="submission" date="2014-11" db="EMBL/GenBank/DDBJ databases">
        <title>Genome sequencing of Roseivirga sp. D-25.</title>
        <authorList>
            <person name="Selvaratnam C."/>
            <person name="Thevarajoo S."/>
            <person name="Goh K.M."/>
            <person name="Eee R."/>
            <person name="Chan K.-G."/>
            <person name="Chong C.S."/>
        </authorList>
    </citation>
    <scope>NUCLEOTIDE SEQUENCE [LARGE SCALE GENOMIC DNA]</scope>
    <source>
        <strain evidence="14">D-25</strain>
    </source>
</reference>
<proteinExistence type="predicted"/>
<dbReference type="InterPro" id="IPR037185">
    <property type="entry name" value="EmrE-like"/>
</dbReference>
<evidence type="ECO:0000256" key="5">
    <source>
        <dbReference type="ARBA" id="ARBA00022556"/>
    </source>
</evidence>
<dbReference type="GO" id="GO:0009245">
    <property type="term" value="P:lipid A biosynthetic process"/>
    <property type="evidence" value="ECO:0007669"/>
    <property type="project" value="UniProtKB-KW"/>
</dbReference>
<evidence type="ECO:0000256" key="2">
    <source>
        <dbReference type="ARBA" id="ARBA00022475"/>
    </source>
</evidence>
<evidence type="ECO:0000256" key="10">
    <source>
        <dbReference type="ARBA" id="ARBA00023136"/>
    </source>
</evidence>
<accession>A0A0L8ALB7</accession>
<dbReference type="GO" id="GO:0022857">
    <property type="term" value="F:transmembrane transporter activity"/>
    <property type="evidence" value="ECO:0007669"/>
    <property type="project" value="InterPro"/>
</dbReference>
<feature type="transmembrane region" description="Helical" evidence="11">
    <location>
        <begin position="41"/>
        <end position="65"/>
    </location>
</feature>
<keyword evidence="2" id="KW-1003">Cell membrane</keyword>
<keyword evidence="3" id="KW-0444">Lipid biosynthesis</keyword>
<evidence type="ECO:0000256" key="4">
    <source>
        <dbReference type="ARBA" id="ARBA00022519"/>
    </source>
</evidence>
<dbReference type="Gene3D" id="1.10.3730.20">
    <property type="match status" value="1"/>
</dbReference>
<keyword evidence="14" id="KW-1185">Reference proteome</keyword>
<sequence>MNAYFAVIVTLFLTVYGQLILKWRILKYGSLPEELKPKILFLFKLFLDPYILSGFFAALLASVLWMAAMTKLELSKAYPVMSLAPALVFFLSILFLNESYSHGKLVGLLLIGLGVIVTFKF</sequence>
<feature type="domain" description="EamA" evidence="12">
    <location>
        <begin position="49"/>
        <end position="119"/>
    </location>
</feature>
<comment type="subcellular location">
    <subcellularLocation>
        <location evidence="1">Cell membrane</location>
        <topology evidence="1">Multi-pass membrane protein</topology>
    </subcellularLocation>
</comment>
<dbReference type="AlphaFoldDB" id="A0A0L8ALB7"/>
<keyword evidence="5" id="KW-0441">Lipid A biosynthesis</keyword>
<name>A0A0L8ALB7_9BACT</name>
<comment type="caution">
    <text evidence="13">The sequence shown here is derived from an EMBL/GenBank/DDBJ whole genome shotgun (WGS) entry which is preliminary data.</text>
</comment>
<protein>
    <submittedName>
        <fullName evidence="13">Membrane protein</fullName>
    </submittedName>
</protein>
<gene>
    <name evidence="13" type="ORF">OB69_08175</name>
</gene>
<dbReference type="EMBL" id="JSVA01000008">
    <property type="protein sequence ID" value="KOF03263.1"/>
    <property type="molecule type" value="Genomic_DNA"/>
</dbReference>
<dbReference type="PANTHER" id="PTHR30561:SF9">
    <property type="entry name" value="4-AMINO-4-DEOXY-L-ARABINOSE-PHOSPHOUNDECAPRENOL FLIPPASE SUBUNIT ARNF-RELATED"/>
    <property type="match status" value="1"/>
</dbReference>
<dbReference type="PANTHER" id="PTHR30561">
    <property type="entry name" value="SMR FAMILY PROTON-DEPENDENT DRUG EFFLUX TRANSPORTER SUGE"/>
    <property type="match status" value="1"/>
</dbReference>
<keyword evidence="7" id="KW-0448">Lipopolysaccharide biosynthesis</keyword>
<dbReference type="InterPro" id="IPR000390">
    <property type="entry name" value="Small_drug/metabolite_transptr"/>
</dbReference>
<dbReference type="RefSeq" id="WP_053223210.1">
    <property type="nucleotide sequence ID" value="NZ_JSVA01000008.1"/>
</dbReference>
<keyword evidence="4" id="KW-0997">Cell inner membrane</keyword>
<dbReference type="OrthoDB" id="517481at2"/>
<keyword evidence="8 11" id="KW-1133">Transmembrane helix</keyword>
<dbReference type="Proteomes" id="UP000036908">
    <property type="component" value="Unassembled WGS sequence"/>
</dbReference>
<evidence type="ECO:0000256" key="9">
    <source>
        <dbReference type="ARBA" id="ARBA00023098"/>
    </source>
</evidence>
<dbReference type="GO" id="GO:0009103">
    <property type="term" value="P:lipopolysaccharide biosynthetic process"/>
    <property type="evidence" value="ECO:0007669"/>
    <property type="project" value="UniProtKB-KW"/>
</dbReference>
<keyword evidence="9" id="KW-0443">Lipid metabolism</keyword>
<evidence type="ECO:0000256" key="7">
    <source>
        <dbReference type="ARBA" id="ARBA00022985"/>
    </source>
</evidence>
<dbReference type="Pfam" id="PF00892">
    <property type="entry name" value="EamA"/>
    <property type="match status" value="1"/>
</dbReference>
<dbReference type="PATRIC" id="fig|1566026.4.peg.3469"/>
<dbReference type="SUPFAM" id="SSF103481">
    <property type="entry name" value="Multidrug resistance efflux transporter EmrE"/>
    <property type="match status" value="1"/>
</dbReference>
<feature type="transmembrane region" description="Helical" evidence="11">
    <location>
        <begin position="102"/>
        <end position="119"/>
    </location>
</feature>
<evidence type="ECO:0000256" key="3">
    <source>
        <dbReference type="ARBA" id="ARBA00022516"/>
    </source>
</evidence>
<feature type="transmembrane region" description="Helical" evidence="11">
    <location>
        <begin position="77"/>
        <end position="96"/>
    </location>
</feature>
<evidence type="ECO:0000256" key="1">
    <source>
        <dbReference type="ARBA" id="ARBA00004651"/>
    </source>
</evidence>
<evidence type="ECO:0000259" key="12">
    <source>
        <dbReference type="Pfam" id="PF00892"/>
    </source>
</evidence>
<keyword evidence="6 11" id="KW-0812">Transmembrane</keyword>
<evidence type="ECO:0000313" key="13">
    <source>
        <dbReference type="EMBL" id="KOF03263.1"/>
    </source>
</evidence>
<evidence type="ECO:0000256" key="8">
    <source>
        <dbReference type="ARBA" id="ARBA00022989"/>
    </source>
</evidence>
<evidence type="ECO:0000256" key="6">
    <source>
        <dbReference type="ARBA" id="ARBA00022692"/>
    </source>
</evidence>
<evidence type="ECO:0000313" key="14">
    <source>
        <dbReference type="Proteomes" id="UP000036908"/>
    </source>
</evidence>
<dbReference type="GO" id="GO:0005886">
    <property type="term" value="C:plasma membrane"/>
    <property type="evidence" value="ECO:0007669"/>
    <property type="project" value="UniProtKB-SubCell"/>
</dbReference>
<organism evidence="13 14">
    <name type="scientific">Roseivirga seohaensis subsp. aquiponti</name>
    <dbReference type="NCBI Taxonomy" id="1566026"/>
    <lineage>
        <taxon>Bacteria</taxon>
        <taxon>Pseudomonadati</taxon>
        <taxon>Bacteroidota</taxon>
        <taxon>Cytophagia</taxon>
        <taxon>Cytophagales</taxon>
        <taxon>Roseivirgaceae</taxon>
        <taxon>Roseivirga</taxon>
    </lineage>
</organism>
<keyword evidence="10 11" id="KW-0472">Membrane</keyword>
<evidence type="ECO:0000256" key="11">
    <source>
        <dbReference type="SAM" id="Phobius"/>
    </source>
</evidence>
<dbReference type="InterPro" id="IPR000620">
    <property type="entry name" value="EamA_dom"/>
</dbReference>